<dbReference type="InterPro" id="IPR023827">
    <property type="entry name" value="Peptidase_S8_Asp-AS"/>
</dbReference>
<organism evidence="14">
    <name type="scientific">Coralloluteibacterium stylophorae</name>
    <dbReference type="NCBI Taxonomy" id="1776034"/>
    <lineage>
        <taxon>Bacteria</taxon>
        <taxon>Pseudomonadati</taxon>
        <taxon>Pseudomonadota</taxon>
        <taxon>Gammaproteobacteria</taxon>
        <taxon>Lysobacterales</taxon>
        <taxon>Lysobacteraceae</taxon>
        <taxon>Coralloluteibacterium</taxon>
    </lineage>
</organism>
<gene>
    <name evidence="15" type="ORF">KB893_011645</name>
    <name evidence="14" type="ORF">KB893_05350</name>
</gene>
<dbReference type="Gene3D" id="2.60.120.380">
    <property type="match status" value="1"/>
</dbReference>
<reference evidence="15 16" key="1">
    <citation type="journal article" date="2021" name="Microbiol. Resour. Announc.">
        <title>Draft Genome Sequence of Coralloluteibacterium stylophorae LMG 29479T.</title>
        <authorList>
            <person name="Karlyshev A.V."/>
            <person name="Kudryashova E.B."/>
            <person name="Ariskina E.V."/>
            <person name="Conroy A.P."/>
            <person name="Abidueva E.Y."/>
        </authorList>
    </citation>
    <scope>NUCLEOTIDE SEQUENCE [LARGE SCALE GENOMIC DNA]</scope>
    <source>
        <strain evidence="15 16">LMG 29479</strain>
    </source>
</reference>
<dbReference type="EMBL" id="JAGQFT010000028">
    <property type="protein sequence ID" value="MBR0561939.1"/>
    <property type="molecule type" value="Genomic_DNA"/>
</dbReference>
<feature type="active site" description="Charge relay system" evidence="9">
    <location>
        <position position="252"/>
    </location>
</feature>
<keyword evidence="16" id="KW-1185">Reference proteome</keyword>
<dbReference type="GO" id="GO:0005576">
    <property type="term" value="C:extracellular region"/>
    <property type="evidence" value="ECO:0007669"/>
    <property type="project" value="UniProtKB-SubCell"/>
</dbReference>
<comment type="subcellular location">
    <subcellularLocation>
        <location evidence="1">Secreted</location>
    </subcellularLocation>
</comment>
<protein>
    <submittedName>
        <fullName evidence="14">S8 family serine peptidase</fullName>
    </submittedName>
</protein>
<evidence type="ECO:0000256" key="5">
    <source>
        <dbReference type="ARBA" id="ARBA00022729"/>
    </source>
</evidence>
<keyword evidence="3" id="KW-0964">Secreted</keyword>
<reference evidence="14" key="2">
    <citation type="submission" date="2021-04" db="EMBL/GenBank/DDBJ databases">
        <authorList>
            <person name="Karlyshev A.V."/>
        </authorList>
    </citation>
    <scope>NUCLEOTIDE SEQUENCE</scope>
    <source>
        <strain evidence="14">LMG 29479</strain>
    </source>
</reference>
<dbReference type="InterPro" id="IPR023828">
    <property type="entry name" value="Peptidase_S8_Ser-AS"/>
</dbReference>
<dbReference type="PROSITE" id="PS00138">
    <property type="entry name" value="SUBTILASE_SER"/>
    <property type="match status" value="1"/>
</dbReference>
<dbReference type="InterPro" id="IPR000209">
    <property type="entry name" value="Peptidase_S8/S53_dom"/>
</dbReference>
<dbReference type="GO" id="GO:0004252">
    <property type="term" value="F:serine-type endopeptidase activity"/>
    <property type="evidence" value="ECO:0007669"/>
    <property type="project" value="UniProtKB-UniRule"/>
</dbReference>
<evidence type="ECO:0000256" key="10">
    <source>
        <dbReference type="RuleBase" id="RU003355"/>
    </source>
</evidence>
<feature type="active site" description="Charge relay system" evidence="9">
    <location>
        <position position="433"/>
    </location>
</feature>
<dbReference type="AlphaFoldDB" id="A0A8J8AXR4"/>
<dbReference type="PANTHER" id="PTHR43806:SF11">
    <property type="entry name" value="CEREVISIN-RELATED"/>
    <property type="match status" value="1"/>
</dbReference>
<dbReference type="InterPro" id="IPR015500">
    <property type="entry name" value="Peptidase_S8_subtilisin-rel"/>
</dbReference>
<evidence type="ECO:0000256" key="4">
    <source>
        <dbReference type="ARBA" id="ARBA00022670"/>
    </source>
</evidence>
<dbReference type="InterPro" id="IPR034176">
    <property type="entry name" value="Peptidases_S8_13"/>
</dbReference>
<evidence type="ECO:0000256" key="11">
    <source>
        <dbReference type="SAM" id="SignalP"/>
    </source>
</evidence>
<evidence type="ECO:0000259" key="13">
    <source>
        <dbReference type="Pfam" id="PF04151"/>
    </source>
</evidence>
<evidence type="ECO:0000256" key="7">
    <source>
        <dbReference type="ARBA" id="ARBA00022825"/>
    </source>
</evidence>
<comment type="caution">
    <text evidence="14">The sequence shown here is derived from an EMBL/GenBank/DDBJ whole genome shotgun (WGS) entry which is preliminary data.</text>
</comment>
<feature type="domain" description="Peptidase C-terminal archaeal/bacterial" evidence="13">
    <location>
        <begin position="537"/>
        <end position="603"/>
    </location>
</feature>
<accession>A0A8J8AXR4</accession>
<feature type="active site" description="Charge relay system" evidence="9">
    <location>
        <position position="190"/>
    </location>
</feature>
<dbReference type="InterPro" id="IPR050131">
    <property type="entry name" value="Peptidase_S8_subtilisin-like"/>
</dbReference>
<evidence type="ECO:0000256" key="3">
    <source>
        <dbReference type="ARBA" id="ARBA00022525"/>
    </source>
</evidence>
<evidence type="ECO:0000256" key="1">
    <source>
        <dbReference type="ARBA" id="ARBA00004613"/>
    </source>
</evidence>
<dbReference type="InterPro" id="IPR036852">
    <property type="entry name" value="Peptidase_S8/S53_dom_sf"/>
</dbReference>
<keyword evidence="7 9" id="KW-0720">Serine protease</keyword>
<evidence type="ECO:0000313" key="15">
    <source>
        <dbReference type="EMBL" id="MBS7457783.1"/>
    </source>
</evidence>
<evidence type="ECO:0000256" key="2">
    <source>
        <dbReference type="ARBA" id="ARBA00011073"/>
    </source>
</evidence>
<evidence type="ECO:0000256" key="8">
    <source>
        <dbReference type="ARBA" id="ARBA00023145"/>
    </source>
</evidence>
<feature type="chain" id="PRO_5042774411" evidence="11">
    <location>
        <begin position="29"/>
        <end position="618"/>
    </location>
</feature>
<dbReference type="RefSeq" id="WP_211925905.1">
    <property type="nucleotide sequence ID" value="NZ_JAGQFT020000007.1"/>
</dbReference>
<keyword evidence="4 9" id="KW-0645">Protease</keyword>
<dbReference type="Gene3D" id="3.40.50.200">
    <property type="entry name" value="Peptidase S8/S53 domain"/>
    <property type="match status" value="1"/>
</dbReference>
<dbReference type="PROSITE" id="PS51892">
    <property type="entry name" value="SUBTILASE"/>
    <property type="match status" value="1"/>
</dbReference>
<evidence type="ECO:0000313" key="16">
    <source>
        <dbReference type="Proteomes" id="UP000675747"/>
    </source>
</evidence>
<dbReference type="Proteomes" id="UP000675747">
    <property type="component" value="Unassembled WGS sequence"/>
</dbReference>
<evidence type="ECO:0000313" key="14">
    <source>
        <dbReference type="EMBL" id="MBR0561939.1"/>
    </source>
</evidence>
<dbReference type="FunFam" id="3.40.50.200:FF:000022">
    <property type="entry name" value="Extracellular protease"/>
    <property type="match status" value="1"/>
</dbReference>
<keyword evidence="6 9" id="KW-0378">Hydrolase</keyword>
<proteinExistence type="inferred from homology"/>
<dbReference type="Pfam" id="PF04151">
    <property type="entry name" value="PPC"/>
    <property type="match status" value="1"/>
</dbReference>
<dbReference type="PRINTS" id="PR00723">
    <property type="entry name" value="SUBTILISIN"/>
</dbReference>
<dbReference type="SUPFAM" id="SSF52743">
    <property type="entry name" value="Subtilisin-like"/>
    <property type="match status" value="1"/>
</dbReference>
<dbReference type="InterPro" id="IPR007280">
    <property type="entry name" value="Peptidase_C_arc/bac"/>
</dbReference>
<sequence length="618" mass="63323">MTSRNRSTRVSILSALIGATLAVPAAFAGQVDTAGIQSDGSYARLVVKYRDSARLRTAAADRVAETIAGAAARAGIAGGVARGGAALPLSASRLRATASQADVVRLSRALDANQTQALLRQIAADPSVEFVQVDRRLTHTRLPDVRPMLVPNDNYYQQYQWHLHDAIGGIGAESAWETSTGEGVVVAVLDTGITAHPDMDANMLEGYDFITDAFVSRRDSDERVPGAADLGDWNPVANECYAGSPVTDSSWHGTHTAGTVAELTDNATGMAGVAHDAKVLPVRVLGRCGGYTSDIADAIVWASGGEVDGVPTNASPAEVINMSLGGGGACDTLTQDAINGAVSRGTVVVVAAGNQGQDAANHSPASCANVINVGATGITGIKAYYSNYGNLVDLSAPGGGVTDGNPDGYVWQAINSGATVPEDPTYGGMAGTSMAAPHVAGIVALIQSAVEVPKTPAEIEAILKESARAFASAPSQPMGAGIVDAPAALALALDGGGEEPCEPGEPGCEEEPPIDSTPITSGQVVTGLSGVAGTEGLYRIEVPAGMRNLNVLTYGGTGDVSVYVSRGSEPGADEHDWASTRPGTNETVRVANPEAGVYYVKVVGESLYARVNLQARYN</sequence>
<dbReference type="Pfam" id="PF00082">
    <property type="entry name" value="Peptidase_S8"/>
    <property type="match status" value="1"/>
</dbReference>
<comment type="similarity">
    <text evidence="2 9 10">Belongs to the peptidase S8 family.</text>
</comment>
<evidence type="ECO:0000256" key="9">
    <source>
        <dbReference type="PROSITE-ProRule" id="PRU01240"/>
    </source>
</evidence>
<dbReference type="PROSITE" id="PS00136">
    <property type="entry name" value="SUBTILASE_ASP"/>
    <property type="match status" value="1"/>
</dbReference>
<keyword evidence="5 11" id="KW-0732">Signal</keyword>
<dbReference type="GO" id="GO:0006508">
    <property type="term" value="P:proteolysis"/>
    <property type="evidence" value="ECO:0007669"/>
    <property type="project" value="UniProtKB-KW"/>
</dbReference>
<feature type="signal peptide" evidence="11">
    <location>
        <begin position="1"/>
        <end position="28"/>
    </location>
</feature>
<evidence type="ECO:0000256" key="6">
    <source>
        <dbReference type="ARBA" id="ARBA00022801"/>
    </source>
</evidence>
<keyword evidence="8" id="KW-0865">Zymogen</keyword>
<evidence type="ECO:0000259" key="12">
    <source>
        <dbReference type="Pfam" id="PF00082"/>
    </source>
</evidence>
<feature type="domain" description="Peptidase S8/S53" evidence="12">
    <location>
        <begin position="181"/>
        <end position="481"/>
    </location>
</feature>
<dbReference type="EMBL" id="JAGQFT020000007">
    <property type="protein sequence ID" value="MBS7457783.1"/>
    <property type="molecule type" value="Genomic_DNA"/>
</dbReference>
<dbReference type="CDD" id="cd07496">
    <property type="entry name" value="Peptidases_S8_13"/>
    <property type="match status" value="1"/>
</dbReference>
<dbReference type="PANTHER" id="PTHR43806">
    <property type="entry name" value="PEPTIDASE S8"/>
    <property type="match status" value="1"/>
</dbReference>
<name>A0A8J8AXR4_9GAMM</name>